<dbReference type="Proteomes" id="UP000291191">
    <property type="component" value="Unassembled WGS sequence"/>
</dbReference>
<dbReference type="RefSeq" id="WP_021968311.1">
    <property type="nucleotide sequence ID" value="NZ_JADNLS010000009.1"/>
</dbReference>
<sequence>MKLIRLWGILLFVLTSCNFRSSDLEEALVLAGNNRPELEAVLDHFKDRGKVAYESACFLITNMQYHESKDEIVLDSLYNSYFIHTDSLYRGIFSKIPLNEQKEYKGREYDSLRLTLGDIFNTLPAPQIKSGVHLSDLQTVKSDFLIDNIEEAIKIWEANEYDYRKDFDFFKEFILPYRTTNEYLAHKRSEIRKMYESLLVDTASIRTQIEHYKIYVDKCRWINHHTKPKGHLGIYDLFVPKFKMDCHNMTNWSCNVLRACGIPTIYEFTPKWTDRDNRHFWCVSPDSIGILQPYTAPDNNIREDWESDIKYAGKVYRKTYGAQKNTPYFWADEDEFIPESFKTPLLSDQTFRYHQTITLRLPFKVDSHNNIAYLAMFTVDNKLVPVGWGKIDHSKHEIIFEQVPLNTLFFPVCYDADNMLPIAEPFIIYSSSKLKDIPEPLTTNELPRNVVDVSVVDGKLSFDKQTKWSDLKYLTLNCDTSQKIRMHLLRKYPQKRRMKTFYEKLNGACLLGGNQERGEYDTLCTIKEMPVPYLQEIAFENCKQYRYYRFCTSNSEPVNIAHMEFLGNYSPNHNCAIPTALPVFSEEELVRQKSCQLYRINGVPIRTGSKPEYAFDNNYNTYVGAASIGMDFKTPVQITSIRFVPRNANNMIVPGNSYMLLYYDGEWKEHKVLRAEHQYLDFENVPVATLYWLRNLTEGKEELPFFYIDGKQYFLHIDTVLL</sequence>
<evidence type="ECO:0000313" key="1">
    <source>
        <dbReference type="EMBL" id="RYT73163.1"/>
    </source>
</evidence>
<keyword evidence="2" id="KW-1185">Reference proteome</keyword>
<dbReference type="Gene3D" id="2.60.120.260">
    <property type="entry name" value="Galactose-binding domain-like"/>
    <property type="match status" value="2"/>
</dbReference>
<accession>A0A3E4KVY3</accession>
<organism evidence="1 2">
    <name type="scientific">Bacteroides intestinalis</name>
    <dbReference type="NCBI Taxonomy" id="329854"/>
    <lineage>
        <taxon>Bacteria</taxon>
        <taxon>Pseudomonadati</taxon>
        <taxon>Bacteroidota</taxon>
        <taxon>Bacteroidia</taxon>
        <taxon>Bacteroidales</taxon>
        <taxon>Bacteroidaceae</taxon>
        <taxon>Bacteroides</taxon>
    </lineage>
</organism>
<dbReference type="PANTHER" id="PTHR35532:SF5">
    <property type="entry name" value="CARBOHYDRATE-BINDING DOMAIN-CONTAINING PROTEIN"/>
    <property type="match status" value="1"/>
</dbReference>
<dbReference type="PROSITE" id="PS51257">
    <property type="entry name" value="PROKAR_LIPOPROTEIN"/>
    <property type="match status" value="1"/>
</dbReference>
<evidence type="ECO:0000313" key="2">
    <source>
        <dbReference type="Proteomes" id="UP000291191"/>
    </source>
</evidence>
<reference evidence="1 2" key="1">
    <citation type="journal article" date="2019" name="Science, e1252229">
        <title>Invertible promoters mediate bacterial phase variation, antibiotic resistance, and host adaptation in the gut.</title>
        <authorList>
            <person name="Jiang X."/>
            <person name="Hall A.B."/>
            <person name="Arthur T.D."/>
            <person name="Plichta D.R."/>
            <person name="Covington C.T."/>
            <person name="Poyet M."/>
            <person name="Crothers J."/>
            <person name="Moses P.L."/>
            <person name="Tolonen A.C."/>
            <person name="Vlamakis H."/>
            <person name="Alm E.J."/>
            <person name="Xavier R.J."/>
        </authorList>
    </citation>
    <scope>NUCLEOTIDE SEQUENCE [LARGE SCALE GENOMIC DNA]</scope>
    <source>
        <strain evidence="2">bf_0095</strain>
    </source>
</reference>
<dbReference type="PANTHER" id="PTHR35532">
    <property type="entry name" value="SIMILAR TO POLYHYDROXYALKANOATE DEPOLYMERASE"/>
    <property type="match status" value="1"/>
</dbReference>
<dbReference type="EMBL" id="RCXO01000053">
    <property type="protein sequence ID" value="RYT73163.1"/>
    <property type="molecule type" value="Genomic_DNA"/>
</dbReference>
<gene>
    <name evidence="1" type="ORF">EAJ06_23225</name>
</gene>
<name>A0A3E4KVY3_9BACE</name>
<evidence type="ECO:0008006" key="3">
    <source>
        <dbReference type="Google" id="ProtNLM"/>
    </source>
</evidence>
<comment type="caution">
    <text evidence="1">The sequence shown here is derived from an EMBL/GenBank/DDBJ whole genome shotgun (WGS) entry which is preliminary data.</text>
</comment>
<proteinExistence type="predicted"/>
<protein>
    <recommendedName>
        <fullName evidence="3">Discoidin domain-containing protein</fullName>
    </recommendedName>
</protein>
<dbReference type="OrthoDB" id="679512at2"/>
<dbReference type="AlphaFoldDB" id="A0A3E4KVY3"/>